<organism evidence="1">
    <name type="scientific">Ixodes scapularis</name>
    <name type="common">Black-legged tick</name>
    <name type="synonym">Deer tick</name>
    <dbReference type="NCBI Taxonomy" id="6945"/>
    <lineage>
        <taxon>Eukaryota</taxon>
        <taxon>Metazoa</taxon>
        <taxon>Ecdysozoa</taxon>
        <taxon>Arthropoda</taxon>
        <taxon>Chelicerata</taxon>
        <taxon>Arachnida</taxon>
        <taxon>Acari</taxon>
        <taxon>Parasitiformes</taxon>
        <taxon>Ixodida</taxon>
        <taxon>Ixodoidea</taxon>
        <taxon>Ixodidae</taxon>
        <taxon>Ixodinae</taxon>
        <taxon>Ixodes</taxon>
    </lineage>
</organism>
<accession>A0A4D5RH05</accession>
<sequence length="127" mass="14671">MAVTTWFTLVMPISCVKQKRWVTTWLLEFTLTRRSRTTRVLPSSPNKKDTRWCERSSGSTRWWKAHRMSRPWKQWTSTSATSASTATTSLSMLPERTPIAMSRKAAATKSVVGRLVSRRQTWWGGCF</sequence>
<proteinExistence type="predicted"/>
<dbReference type="AlphaFoldDB" id="A0A4D5RH05"/>
<protein>
    <submittedName>
        <fullName evidence="1">Uncharacterized protein</fullName>
    </submittedName>
</protein>
<dbReference type="EMBL" id="GHJT01001950">
    <property type="protein sequence ID" value="MOY35921.1"/>
    <property type="molecule type" value="Transcribed_RNA"/>
</dbReference>
<reference evidence="1" key="1">
    <citation type="submission" date="2019-04" db="EMBL/GenBank/DDBJ databases">
        <title>An insight into the mialome of Ixodes scapularis.</title>
        <authorList>
            <person name="Ribeiro J.M."/>
            <person name="Mather T.N."/>
            <person name="Karim S."/>
        </authorList>
    </citation>
    <scope>NUCLEOTIDE SEQUENCE</scope>
</reference>
<evidence type="ECO:0000313" key="1">
    <source>
        <dbReference type="EMBL" id="MOY35921.1"/>
    </source>
</evidence>
<name>A0A4D5RH05_IXOSC</name>